<feature type="transmembrane region" description="Helical" evidence="4">
    <location>
        <begin position="279"/>
        <end position="301"/>
    </location>
</feature>
<dbReference type="SUPFAM" id="SSF53822">
    <property type="entry name" value="Periplasmic binding protein-like I"/>
    <property type="match status" value="1"/>
</dbReference>
<keyword evidence="4" id="KW-1133">Transmembrane helix</keyword>
<dbReference type="InterPro" id="IPR028081">
    <property type="entry name" value="Leu-bd"/>
</dbReference>
<dbReference type="SMART" id="SM00255">
    <property type="entry name" value="TIR"/>
    <property type="match status" value="1"/>
</dbReference>
<dbReference type="EMBL" id="CP035758">
    <property type="protein sequence ID" value="QBD76438.1"/>
    <property type="molecule type" value="Genomic_DNA"/>
</dbReference>
<dbReference type="InterPro" id="IPR028082">
    <property type="entry name" value="Peripla_BP_I"/>
</dbReference>
<dbReference type="PANTHER" id="PTHR30483">
    <property type="entry name" value="LEUCINE-SPECIFIC-BINDING PROTEIN"/>
    <property type="match status" value="1"/>
</dbReference>
<evidence type="ECO:0000313" key="7">
    <source>
        <dbReference type="Proteomes" id="UP000290365"/>
    </source>
</evidence>
<organism evidence="6 7">
    <name type="scientific">Ktedonosporobacter rubrisoli</name>
    <dbReference type="NCBI Taxonomy" id="2509675"/>
    <lineage>
        <taxon>Bacteria</taxon>
        <taxon>Bacillati</taxon>
        <taxon>Chloroflexota</taxon>
        <taxon>Ktedonobacteria</taxon>
        <taxon>Ktedonobacterales</taxon>
        <taxon>Ktedonosporobacteraceae</taxon>
        <taxon>Ktedonosporobacter</taxon>
    </lineage>
</organism>
<dbReference type="Gene3D" id="3.40.50.10140">
    <property type="entry name" value="Toll/interleukin-1 receptor homology (TIR) domain"/>
    <property type="match status" value="1"/>
</dbReference>
<dbReference type="PROSITE" id="PS50104">
    <property type="entry name" value="TIR"/>
    <property type="match status" value="1"/>
</dbReference>
<feature type="domain" description="TIR" evidence="5">
    <location>
        <begin position="4"/>
        <end position="146"/>
    </location>
</feature>
<name>A0A4P6JMF0_KTERU</name>
<keyword evidence="4" id="KW-0812">Transmembrane</keyword>
<accession>A0A4P6JMF0</accession>
<dbReference type="GO" id="GO:0007165">
    <property type="term" value="P:signal transduction"/>
    <property type="evidence" value="ECO:0007669"/>
    <property type="project" value="InterPro"/>
</dbReference>
<evidence type="ECO:0000256" key="2">
    <source>
        <dbReference type="ARBA" id="ARBA00022729"/>
    </source>
</evidence>
<evidence type="ECO:0000259" key="5">
    <source>
        <dbReference type="PROSITE" id="PS50104"/>
    </source>
</evidence>
<dbReference type="PANTHER" id="PTHR30483:SF6">
    <property type="entry name" value="PERIPLASMIC BINDING PROTEIN OF ABC TRANSPORTER FOR NATURAL AMINO ACIDS"/>
    <property type="match status" value="1"/>
</dbReference>
<dbReference type="Gene3D" id="3.40.50.2300">
    <property type="match status" value="2"/>
</dbReference>
<evidence type="ECO:0000313" key="6">
    <source>
        <dbReference type="EMBL" id="QBD76438.1"/>
    </source>
</evidence>
<feature type="region of interest" description="Disordered" evidence="3">
    <location>
        <begin position="226"/>
        <end position="273"/>
    </location>
</feature>
<keyword evidence="4" id="KW-0472">Membrane</keyword>
<keyword evidence="7" id="KW-1185">Reference proteome</keyword>
<dbReference type="Pfam" id="PF13676">
    <property type="entry name" value="TIR_2"/>
    <property type="match status" value="1"/>
</dbReference>
<dbReference type="Proteomes" id="UP000290365">
    <property type="component" value="Chromosome"/>
</dbReference>
<dbReference type="CDD" id="cd06342">
    <property type="entry name" value="PBP1_ABC_LIVBP-like"/>
    <property type="match status" value="1"/>
</dbReference>
<dbReference type="InterPro" id="IPR035897">
    <property type="entry name" value="Toll_tir_struct_dom_sf"/>
</dbReference>
<feature type="region of interest" description="Disordered" evidence="3">
    <location>
        <begin position="156"/>
        <end position="198"/>
    </location>
</feature>
<dbReference type="Pfam" id="PF13458">
    <property type="entry name" value="Peripla_BP_6"/>
    <property type="match status" value="1"/>
</dbReference>
<sequence length="788" mass="86107">MAKNPLELFYCYAPEDSDLRDQLDKRLESLRRDGKIKTWYDGEISPGDNRKQQIKEHLSTANIILLLISADFTASNYCSQQMEQISRLHKEGKVRVVPILLDSCDWSHAPFTDLEPLSSIDRRPIKESRNRNAALENVARGIRKVVEGLNSRPIDPPVAWSISAGNSGENGEGLIFPPPNKNLPDQSPVPSTPSDNVEENNVKIVPSLPNPLPLEPVQIRALATSAVSNGKSGEEAPKPSPTARPSATNQSGPLTPNTQLPGRRQQGHQSSGRSRRKGVIAISLIIFILLILLVLCFKIFLPLILHINDNDIRVWTAPDGESIGISSGQFAFDVAKRQDKDDKTEAAKKFAAGDSNGAEVLWQRANQEDPSDAEPLIYLENKRVLDSGANYVSIVVATILTGNNAHVGRDDLQGAYVAQKEFNSDHALQVRLLIANSGSGDESMARDVAEQIVKAAPQEKILGVMGWPFSESSLNAVKALGSAQIPLVSQTASTDKLTGRFPYFFRVIPPDSDQGNANASYVTQTLHAKRVALFVDPNNAYSKSFAEDFRGPYLNAGDGNSIVVTEQYTVGLQGQGDLPSLLQDALMHNPDVIYFSGYASDLNILLSDLPSTGLGSQILIVGGEGFYELGGYTLRARAHLAQLRFLSYAYPDEWEAANLTDYKPPFFQEYSQAFNPSGKPVESPYGFTRADSDSTLSYDATMTLLTANNTAYNNAGMDTKATTTQMVQQALQQIDDRHPLQGASGQIAFGPNGNPINKPILVLHFNQHQQIQEERQMEGCLLIGHCSG</sequence>
<reference evidence="6 7" key="1">
    <citation type="submission" date="2019-01" db="EMBL/GenBank/DDBJ databases">
        <title>Ktedonosporobacter rubrisoli SCAWS-G2.</title>
        <authorList>
            <person name="Huang Y."/>
            <person name="Yan B."/>
        </authorList>
    </citation>
    <scope>NUCLEOTIDE SEQUENCE [LARGE SCALE GENOMIC DNA]</scope>
    <source>
        <strain evidence="6 7">SCAWS-G2</strain>
    </source>
</reference>
<dbReference type="KEGG" id="kbs:EPA93_10615"/>
<dbReference type="AlphaFoldDB" id="A0A4P6JMF0"/>
<comment type="similarity">
    <text evidence="1">Belongs to the leucine-binding protein family.</text>
</comment>
<evidence type="ECO:0000256" key="1">
    <source>
        <dbReference type="ARBA" id="ARBA00010062"/>
    </source>
</evidence>
<dbReference type="OrthoDB" id="136386at2"/>
<dbReference type="InterPro" id="IPR051010">
    <property type="entry name" value="BCAA_transport"/>
</dbReference>
<keyword evidence="2" id="KW-0732">Signal</keyword>
<evidence type="ECO:0000256" key="3">
    <source>
        <dbReference type="SAM" id="MobiDB-lite"/>
    </source>
</evidence>
<feature type="compositionally biased region" description="Polar residues" evidence="3">
    <location>
        <begin position="243"/>
        <end position="260"/>
    </location>
</feature>
<proteinExistence type="inferred from homology"/>
<gene>
    <name evidence="6" type="ORF">EPA93_10615</name>
</gene>
<dbReference type="RefSeq" id="WP_129887223.1">
    <property type="nucleotide sequence ID" value="NZ_CP035758.1"/>
</dbReference>
<dbReference type="InterPro" id="IPR000157">
    <property type="entry name" value="TIR_dom"/>
</dbReference>
<dbReference type="SUPFAM" id="SSF52200">
    <property type="entry name" value="Toll/Interleukin receptor TIR domain"/>
    <property type="match status" value="1"/>
</dbReference>
<feature type="compositionally biased region" description="Polar residues" evidence="3">
    <location>
        <begin position="183"/>
        <end position="195"/>
    </location>
</feature>
<evidence type="ECO:0000256" key="4">
    <source>
        <dbReference type="SAM" id="Phobius"/>
    </source>
</evidence>
<protein>
    <submittedName>
        <fullName evidence="6">TIR domain-containing protein</fullName>
    </submittedName>
</protein>